<reference evidence="1 2" key="2">
    <citation type="journal article" date="2008" name="J. Virol.">
        <title>Genome analysis of a Glossina pallidipes salivary gland hypertrophy virus reveals a novel, large, double-stranded circular DNA virus.</title>
        <authorList>
            <person name="Abd-Alla A.M."/>
            <person name="Cousserans F."/>
            <person name="Parker A.G."/>
            <person name="Jehle J.A."/>
            <person name="Parker N.J."/>
            <person name="Vlak J.M."/>
            <person name="Robinson A.S."/>
            <person name="Bergoin M."/>
        </authorList>
    </citation>
    <scope>NUCLEOTIDE SEQUENCE [LARGE SCALE GENOMIC DNA]</scope>
    <source>
        <strain evidence="2">Isolate Glossina pallidipes/Ethiopia/Seibersdorf/-</strain>
    </source>
</reference>
<organism evidence="1 2">
    <name type="scientific">Glossina hytrovirus (isolate Glossina pallidipes/Ethiopia/Seibersdorf/-)</name>
    <name type="common">GHV</name>
    <dbReference type="NCBI Taxonomy" id="379529"/>
    <lineage>
        <taxon>Viruses</taxon>
        <taxon>Viruses incertae sedis</taxon>
        <taxon>Naldaviricetes</taxon>
        <taxon>Lefavirales</taxon>
        <taxon>Hytrosaviridae</taxon>
        <taxon>Glossinavirus</taxon>
        <taxon>Glossinavirus glopallidipedis</taxon>
    </lineage>
</organism>
<evidence type="ECO:0000313" key="1">
    <source>
        <dbReference type="EMBL" id="ABQ08867.1"/>
    </source>
</evidence>
<reference evidence="1 2" key="1">
    <citation type="journal article" date="2007" name="J. Virol. Methods">
        <title>Development of a non-destructive PCR method for detection of the salivary gland hypertrophy virus (SGHV) in tsetse flies.</title>
        <authorList>
            <person name="Abd-Alla A."/>
            <person name="Bossin H."/>
            <person name="Cousserans F."/>
            <person name="Parker A."/>
            <person name="Bergoin M."/>
            <person name="Robinson A."/>
        </authorList>
    </citation>
    <scope>NUCLEOTIDE SEQUENCE [LARGE SCALE GENOMIC DNA]</scope>
    <source>
        <strain evidence="2">Isolate Glossina pallidipes/Ethiopia/Seibersdorf/-</strain>
    </source>
</reference>
<proteinExistence type="predicted"/>
<protein>
    <submittedName>
        <fullName evidence="1">Uncharacterized protein</fullName>
    </submittedName>
</protein>
<organismHost>
    <name type="scientific">Glossina</name>
    <name type="common">tsetse flies</name>
    <dbReference type="NCBI Taxonomy" id="7393"/>
</organismHost>
<dbReference type="EMBL" id="EF568108">
    <property type="protein sequence ID" value="ABQ08867.1"/>
    <property type="molecule type" value="Genomic_DNA"/>
</dbReference>
<dbReference type="KEGG" id="vg:5950827"/>
<dbReference type="GeneID" id="5950827"/>
<dbReference type="Proteomes" id="UP000011301">
    <property type="component" value="Segment"/>
</dbReference>
<keyword evidence="2" id="KW-1185">Reference proteome</keyword>
<evidence type="ECO:0000313" key="2">
    <source>
        <dbReference type="Proteomes" id="UP000011301"/>
    </source>
</evidence>
<dbReference type="RefSeq" id="YP_001687042.1">
    <property type="nucleotide sequence ID" value="NC_010356.1"/>
</dbReference>
<sequence length="273" mass="32701">MSFYNYNIIPSHFDNLSYEDFLNLINLLKLKSSRKDYVTARVIIKEKYPAFVNYDSLLDVNISNFIIYNVSRTTSSFTNNSVARAKLMVMLYTYSERMNTAYMSYIAQPICRIVPYRDFIAYKYYVFDNYSPKSMNTFNLKNPIYNNYSIPFVVFDDYKYKYDMKCFQKLDHLTNNILTKQQREYVYQRYNLRSFLEKISFQCMYGSSSIEFERNNTFLDNILIKENYLLKGKSKVDIEMLKANYILPLVNDKEVRNNFTSQMDFFIVPMLNS</sequence>
<gene>
    <name evidence="1" type="ORF">SGHV094</name>
</gene>
<name>B0YLP8_GHVS</name>
<accession>B0YLP8</accession>